<dbReference type="Proteomes" id="UP000886653">
    <property type="component" value="Unassembled WGS sequence"/>
</dbReference>
<feature type="compositionally biased region" description="Polar residues" evidence="1">
    <location>
        <begin position="91"/>
        <end position="140"/>
    </location>
</feature>
<evidence type="ECO:0000313" key="2">
    <source>
        <dbReference type="EMBL" id="KAG0146425.1"/>
    </source>
</evidence>
<protein>
    <submittedName>
        <fullName evidence="2">Uncharacterized protein</fullName>
    </submittedName>
</protein>
<evidence type="ECO:0000256" key="1">
    <source>
        <dbReference type="SAM" id="MobiDB-lite"/>
    </source>
</evidence>
<feature type="compositionally biased region" description="Low complexity" evidence="1">
    <location>
        <begin position="79"/>
        <end position="90"/>
    </location>
</feature>
<keyword evidence="3" id="KW-1185">Reference proteome</keyword>
<reference evidence="2" key="1">
    <citation type="submission" date="2013-11" db="EMBL/GenBank/DDBJ databases">
        <title>Genome sequence of the fusiform rust pathogen reveals effectors for host alternation and coevolution with pine.</title>
        <authorList>
            <consortium name="DOE Joint Genome Institute"/>
            <person name="Smith K."/>
            <person name="Pendleton A."/>
            <person name="Kubisiak T."/>
            <person name="Anderson C."/>
            <person name="Salamov A."/>
            <person name="Aerts A."/>
            <person name="Riley R."/>
            <person name="Clum A."/>
            <person name="Lindquist E."/>
            <person name="Ence D."/>
            <person name="Campbell M."/>
            <person name="Kronenberg Z."/>
            <person name="Feau N."/>
            <person name="Dhillon B."/>
            <person name="Hamelin R."/>
            <person name="Burleigh J."/>
            <person name="Smith J."/>
            <person name="Yandell M."/>
            <person name="Nelson C."/>
            <person name="Grigoriev I."/>
            <person name="Davis J."/>
        </authorList>
    </citation>
    <scope>NUCLEOTIDE SEQUENCE</scope>
    <source>
        <strain evidence="2">G11</strain>
    </source>
</reference>
<gene>
    <name evidence="2" type="ORF">CROQUDRAFT_671180</name>
</gene>
<name>A0A9P6TC89_9BASI</name>
<dbReference type="AlphaFoldDB" id="A0A9P6TC89"/>
<dbReference type="InterPro" id="IPR038910">
    <property type="entry name" value="Hua1-like"/>
</dbReference>
<feature type="compositionally biased region" description="Basic and acidic residues" evidence="1">
    <location>
        <begin position="16"/>
        <end position="27"/>
    </location>
</feature>
<comment type="caution">
    <text evidence="2">The sequence shown here is derived from an EMBL/GenBank/DDBJ whole genome shotgun (WGS) entry which is preliminary data.</text>
</comment>
<evidence type="ECO:0000313" key="3">
    <source>
        <dbReference type="Proteomes" id="UP000886653"/>
    </source>
</evidence>
<sequence>MSNSLSPPPLLARPSHRPDTSQDRSEDMLDEDEAPPAYSLTPQTQFLQSGPRYPFGPSIASHPHPHPHPHPFPPPPTHPSQHYSHQSPSQTAVPQPYHQSNPQPAHSWPQQPYEPQNTGNYIGSTSYTSQFNNATSSSVPHPNPPIPQPELQWVGSRDPTHVPTSGRPLLWDDRVLVYPPTGSIFCSKCCNTGYKGFDPSRPCRKCWEKYGQRWSVVRLSPGSETINLQRPLPPITPLNVHYDQPLPPLVVRPGDSRMGGRLCWNCDGKGEITDEGLFGLFFTSTDRCRVCMGAGRTF</sequence>
<dbReference type="PANTHER" id="PTHR28031">
    <property type="entry name" value="PROLINE-RICH PROTEIN HUA1"/>
    <property type="match status" value="1"/>
</dbReference>
<accession>A0A9P6TC89</accession>
<dbReference type="GO" id="GO:0005737">
    <property type="term" value="C:cytoplasm"/>
    <property type="evidence" value="ECO:0007669"/>
    <property type="project" value="TreeGrafter"/>
</dbReference>
<dbReference type="EMBL" id="MU167261">
    <property type="protein sequence ID" value="KAG0146425.1"/>
    <property type="molecule type" value="Genomic_DNA"/>
</dbReference>
<organism evidence="2 3">
    <name type="scientific">Cronartium quercuum f. sp. fusiforme G11</name>
    <dbReference type="NCBI Taxonomy" id="708437"/>
    <lineage>
        <taxon>Eukaryota</taxon>
        <taxon>Fungi</taxon>
        <taxon>Dikarya</taxon>
        <taxon>Basidiomycota</taxon>
        <taxon>Pucciniomycotina</taxon>
        <taxon>Pucciniomycetes</taxon>
        <taxon>Pucciniales</taxon>
        <taxon>Coleosporiaceae</taxon>
        <taxon>Cronartium</taxon>
    </lineage>
</organism>
<dbReference type="OrthoDB" id="2405700at2759"/>
<feature type="region of interest" description="Disordered" evidence="1">
    <location>
        <begin position="1"/>
        <end position="151"/>
    </location>
</feature>
<feature type="compositionally biased region" description="Pro residues" evidence="1">
    <location>
        <begin position="1"/>
        <end position="11"/>
    </location>
</feature>
<dbReference type="PANTHER" id="PTHR28031:SF1">
    <property type="entry name" value="PROLINE-RICH PROTEIN HUA1"/>
    <property type="match status" value="1"/>
</dbReference>
<proteinExistence type="predicted"/>